<dbReference type="InterPro" id="IPR050288">
    <property type="entry name" value="Cellulose_deg_GH3"/>
</dbReference>
<reference evidence="4 5" key="1">
    <citation type="journal article" date="2019" name="Int. J. Syst. Evol. Microbiol.">
        <title>The Global Catalogue of Microorganisms (GCM) 10K type strain sequencing project: providing services to taxonomists for standard genome sequencing and annotation.</title>
        <authorList>
            <consortium name="The Broad Institute Genomics Platform"/>
            <consortium name="The Broad Institute Genome Sequencing Center for Infectious Disease"/>
            <person name="Wu L."/>
            <person name="Ma J."/>
        </authorList>
    </citation>
    <scope>NUCLEOTIDE SEQUENCE [LARGE SCALE GENOMIC DNA]</scope>
    <source>
        <strain evidence="4 5">JCM 15089</strain>
    </source>
</reference>
<dbReference type="RefSeq" id="WP_208393624.1">
    <property type="nucleotide sequence ID" value="NZ_BAAADD010000004.1"/>
</dbReference>
<protein>
    <recommendedName>
        <fullName evidence="3">Fibronectin type III-like domain-containing protein</fullName>
    </recommendedName>
</protein>
<comment type="caution">
    <text evidence="4">The sequence shown here is derived from an EMBL/GenBank/DDBJ whole genome shotgun (WGS) entry which is preliminary data.</text>
</comment>
<evidence type="ECO:0000313" key="4">
    <source>
        <dbReference type="EMBL" id="GAA0569884.1"/>
    </source>
</evidence>
<keyword evidence="5" id="KW-1185">Reference proteome</keyword>
<comment type="similarity">
    <text evidence="1">Belongs to the glycosyl hydrolase 3 family.</text>
</comment>
<feature type="domain" description="Fibronectin type III-like" evidence="3">
    <location>
        <begin position="762"/>
        <end position="833"/>
    </location>
</feature>
<dbReference type="InterPro" id="IPR001764">
    <property type="entry name" value="Glyco_hydro_3_N"/>
</dbReference>
<evidence type="ECO:0000259" key="3">
    <source>
        <dbReference type="SMART" id="SM01217"/>
    </source>
</evidence>
<dbReference type="Proteomes" id="UP001499951">
    <property type="component" value="Unassembled WGS sequence"/>
</dbReference>
<accession>A0ABN1EMP0</accession>
<dbReference type="Gene3D" id="2.60.40.10">
    <property type="entry name" value="Immunoglobulins"/>
    <property type="match status" value="1"/>
</dbReference>
<dbReference type="SUPFAM" id="SSF52279">
    <property type="entry name" value="Beta-D-glucan exohydrolase, C-terminal domain"/>
    <property type="match status" value="1"/>
</dbReference>
<evidence type="ECO:0000256" key="1">
    <source>
        <dbReference type="ARBA" id="ARBA00005336"/>
    </source>
</evidence>
<dbReference type="SMART" id="SM01217">
    <property type="entry name" value="Fn3_like"/>
    <property type="match status" value="1"/>
</dbReference>
<dbReference type="Gene3D" id="2.60.120.380">
    <property type="match status" value="1"/>
</dbReference>
<dbReference type="SUPFAM" id="SSF51445">
    <property type="entry name" value="(Trans)glycosidases"/>
    <property type="match status" value="1"/>
</dbReference>
<dbReference type="InterPro" id="IPR026891">
    <property type="entry name" value="Fn3-like"/>
</dbReference>
<sequence>MALIRGEVEPADTNQGQAGWLSGVKRLNIPGLRLADGPPGVLTRQPSPALTATMGLAATFSRTDARDNGIIIGDEANRLGIDIVLEPFINIDRDLAFERGYNTYGEDPMLTGAIAADLIMGIQDRGVMAQAKHYVGYDTGGVDVTIAPQVLHEVYLAPFQDAVKAGVASIMCSYNRINGPYACGNSETLTDILRGEMKFEGFVTSDWGAVHDYDYLAKGLDMEMPGRPLKGDPGAFYGRSFFDTDPPRVPTADDLEKLPPVNLFTGRVPEEPSAPMFALTPPTGDYKNLSNALSEGVVTTAMIDRAAARVLGQMDRFGYLDGSRAERIKTPSGLNPADVILRTAEDAAVLLKNEGGALPLSEKSGTIALIGPGAAQVVAIGKSGERSVGLVERQVGPYAALKKAMPEADIRLAVANDMTGVAVPADRLARGEGGIGLSHVVNDEIDGVDAQVDFTGIKALPPGGRHSWTGTLVVPSAGRYILAVQTLGARAILTIDGKTIAMSSGSMGGGHGDTLIAGQDDVMPTRDGLNNARGVVDLTPGPHALAIEVKPDGSGDPERIRFAWVTPQMQAESFKAAIDAAAAAKTAVVFVWSRDIPLFALPGDQDKLVEAVAAVNPNTIVVTNVSQPVALPWLAKVKAVVQMWWPGDEGGWATANILSGRKNPAGRLPFTWGKQLADYPAADPKFPERSGANPDGKTRFTEGLDVGYRWFEKKGVAPLFPFGYGLSYTRFTYSGLRVMRRADGGLAVTFAIKNAGSADGEEVPQVYLSPPLKPPPGVQFALKALAGFDRIAIKAGETRTITVKVDRRRLQYWSAGRWNDAGPTRIVSVGPSSQDLRLKAPVR</sequence>
<dbReference type="Pfam" id="PF00933">
    <property type="entry name" value="Glyco_hydro_3"/>
    <property type="match status" value="1"/>
</dbReference>
<dbReference type="EMBL" id="BAAADD010000004">
    <property type="protein sequence ID" value="GAA0569884.1"/>
    <property type="molecule type" value="Genomic_DNA"/>
</dbReference>
<evidence type="ECO:0000256" key="2">
    <source>
        <dbReference type="ARBA" id="ARBA00022801"/>
    </source>
</evidence>
<dbReference type="InterPro" id="IPR017853">
    <property type="entry name" value="GH"/>
</dbReference>
<dbReference type="PRINTS" id="PR00133">
    <property type="entry name" value="GLHYDRLASE3"/>
</dbReference>
<dbReference type="PANTHER" id="PTHR42715:SF10">
    <property type="entry name" value="BETA-GLUCOSIDASE"/>
    <property type="match status" value="1"/>
</dbReference>
<keyword evidence="2" id="KW-0378">Hydrolase</keyword>
<dbReference type="InterPro" id="IPR002772">
    <property type="entry name" value="Glyco_hydro_3_C"/>
</dbReference>
<name>A0ABN1EMP0_9PROT</name>
<dbReference type="Gene3D" id="3.20.20.300">
    <property type="entry name" value="Glycoside hydrolase, family 3, N-terminal domain"/>
    <property type="match status" value="1"/>
</dbReference>
<dbReference type="Pfam" id="PF01915">
    <property type="entry name" value="Glyco_hydro_3_C"/>
    <property type="match status" value="1"/>
</dbReference>
<gene>
    <name evidence="4" type="ORF">GCM10008942_18290</name>
</gene>
<dbReference type="Pfam" id="PF14310">
    <property type="entry name" value="Fn3-like"/>
    <property type="match status" value="1"/>
</dbReference>
<dbReference type="InterPro" id="IPR036881">
    <property type="entry name" value="Glyco_hydro_3_C_sf"/>
</dbReference>
<evidence type="ECO:0000313" key="5">
    <source>
        <dbReference type="Proteomes" id="UP001499951"/>
    </source>
</evidence>
<proteinExistence type="inferred from homology"/>
<dbReference type="Gene3D" id="3.40.50.1700">
    <property type="entry name" value="Glycoside hydrolase family 3 C-terminal domain"/>
    <property type="match status" value="2"/>
</dbReference>
<dbReference type="InterPro" id="IPR013783">
    <property type="entry name" value="Ig-like_fold"/>
</dbReference>
<organism evidence="4 5">
    <name type="scientific">Rhizomicrobium electricum</name>
    <dbReference type="NCBI Taxonomy" id="480070"/>
    <lineage>
        <taxon>Bacteria</taxon>
        <taxon>Pseudomonadati</taxon>
        <taxon>Pseudomonadota</taxon>
        <taxon>Alphaproteobacteria</taxon>
        <taxon>Micropepsales</taxon>
        <taxon>Micropepsaceae</taxon>
        <taxon>Rhizomicrobium</taxon>
    </lineage>
</organism>
<dbReference type="PANTHER" id="PTHR42715">
    <property type="entry name" value="BETA-GLUCOSIDASE"/>
    <property type="match status" value="1"/>
</dbReference>
<dbReference type="InterPro" id="IPR036962">
    <property type="entry name" value="Glyco_hydro_3_N_sf"/>
</dbReference>